<evidence type="ECO:0000313" key="2">
    <source>
        <dbReference type="Proteomes" id="UP000566995"/>
    </source>
</evidence>
<proteinExistence type="predicted"/>
<reference evidence="1 2" key="1">
    <citation type="submission" date="2020-08" db="EMBL/GenBank/DDBJ databases">
        <title>Functional genomics of gut bacteria from endangered species of beetles.</title>
        <authorList>
            <person name="Carlos-Shanley C."/>
        </authorList>
    </citation>
    <scope>NUCLEOTIDE SEQUENCE [LARGE SCALE GENOMIC DNA]</scope>
    <source>
        <strain evidence="1 2">S00179</strain>
    </source>
</reference>
<comment type="caution">
    <text evidence="1">The sequence shown here is derived from an EMBL/GenBank/DDBJ whole genome shotgun (WGS) entry which is preliminary data.</text>
</comment>
<dbReference type="Proteomes" id="UP000566995">
    <property type="component" value="Unassembled WGS sequence"/>
</dbReference>
<gene>
    <name evidence="1" type="ORF">HNP46_000322</name>
</gene>
<dbReference type="RefSeq" id="WP_184585771.1">
    <property type="nucleotide sequence ID" value="NZ_JACHLI010000001.1"/>
</dbReference>
<dbReference type="EMBL" id="JACHLI010000001">
    <property type="protein sequence ID" value="MBB4861511.1"/>
    <property type="molecule type" value="Genomic_DNA"/>
</dbReference>
<name>A0A7W7KFI7_PSENT</name>
<evidence type="ECO:0000313" key="1">
    <source>
        <dbReference type="EMBL" id="MBB4861511.1"/>
    </source>
</evidence>
<dbReference type="AlphaFoldDB" id="A0A7W7KFI7"/>
<protein>
    <submittedName>
        <fullName evidence="1">Uncharacterized protein</fullName>
    </submittedName>
</protein>
<accession>A0A7W7KFI7</accession>
<organism evidence="1 2">
    <name type="scientific">Pseudomonas nitroreducens</name>
    <dbReference type="NCBI Taxonomy" id="46680"/>
    <lineage>
        <taxon>Bacteria</taxon>
        <taxon>Pseudomonadati</taxon>
        <taxon>Pseudomonadota</taxon>
        <taxon>Gammaproteobacteria</taxon>
        <taxon>Pseudomonadales</taxon>
        <taxon>Pseudomonadaceae</taxon>
        <taxon>Pseudomonas</taxon>
    </lineage>
</organism>
<sequence length="127" mass="13598">MALDYAVALAEGHSPFILDYGVHGSGVFVPNRSRTDATPYSPTQDEKLAVALYERNGIALVTSASRPAEARWCAVMDSHLPLPPSNLSRVLCHGPDQITAFCRVLVQAKVGQVVDLPGILVSPEMLA</sequence>